<dbReference type="InterPro" id="IPR001962">
    <property type="entry name" value="Asn_synthase"/>
</dbReference>
<proteinExistence type="predicted"/>
<organism evidence="2 3">
    <name type="scientific">Dyella lutea</name>
    <dbReference type="NCBI Taxonomy" id="2950441"/>
    <lineage>
        <taxon>Bacteria</taxon>
        <taxon>Pseudomonadati</taxon>
        <taxon>Pseudomonadota</taxon>
        <taxon>Gammaproteobacteria</taxon>
        <taxon>Lysobacterales</taxon>
        <taxon>Rhodanobacteraceae</taxon>
        <taxon>Dyella</taxon>
    </lineage>
</organism>
<evidence type="ECO:0000259" key="1">
    <source>
        <dbReference type="Pfam" id="PF00733"/>
    </source>
</evidence>
<dbReference type="Gene3D" id="3.40.50.620">
    <property type="entry name" value="HUPs"/>
    <property type="match status" value="1"/>
</dbReference>
<dbReference type="EMBL" id="JAMZEK010000001">
    <property type="protein sequence ID" value="MCP1373623.1"/>
    <property type="molecule type" value="Genomic_DNA"/>
</dbReference>
<feature type="domain" description="Asparagine synthetase" evidence="1">
    <location>
        <begin position="203"/>
        <end position="347"/>
    </location>
</feature>
<comment type="caution">
    <text evidence="2">The sequence shown here is derived from an EMBL/GenBank/DDBJ whole genome shotgun (WGS) entry which is preliminary data.</text>
</comment>
<protein>
    <submittedName>
        <fullName evidence="2">Asparagine synthase-related protein</fullName>
    </submittedName>
</protein>
<gene>
    <name evidence="2" type="ORF">NC595_06070</name>
</gene>
<name>A0ABT1FC36_9GAMM</name>
<evidence type="ECO:0000313" key="2">
    <source>
        <dbReference type="EMBL" id="MCP1373623.1"/>
    </source>
</evidence>
<sequence length="518" mass="57248">MLKADIAWGDLSQNPEWKHGVIALGRSQIAPFRHAALETLVVQTQERWFAVVRERVAGGAVSENASFQNVDSERFDELYRACLLWPLDYVMVEVAKQGRRVKLRAGMLGAAPVYCRATDEQVRVSWDFADFLSDRLPIDFEVASCSLGLEQVYSSRQICIGVYLLTERATLYLEPGRAHYRYPSPFEVPAAPAMECADAVSMFDQLLRRVIAKRPAAPGRIAVELSGGMDSAAVACALAGLHGPVASRGIIVGGECRVPQVERRRQIADRLRLSDETVDIDAIPPSLDLSPDGHKAYVNTEYYLEAFETLWSTARAQGRDLMYTGLGGDELFMGTGVVAEDNVAGGRSIGDPQRFARQLLTPRALSALRSLHAFDAPAGPVPSVMASVSKAHHLMQHGIWPINPLSDPDLMVFCYQLPLELRRRRTTMQLYLDARLGEDVFPRNYAKETFAQVFPELIARHRTALAGQLRECALADLGLVDQRAALALLDTVATTKAVAPTSPLINFLWTERFARQLA</sequence>
<dbReference type="Pfam" id="PF00733">
    <property type="entry name" value="Asn_synthase"/>
    <property type="match status" value="1"/>
</dbReference>
<evidence type="ECO:0000313" key="3">
    <source>
        <dbReference type="Proteomes" id="UP001204615"/>
    </source>
</evidence>
<dbReference type="RefSeq" id="WP_253565381.1">
    <property type="nucleotide sequence ID" value="NZ_JAMZEK010000001.1"/>
</dbReference>
<dbReference type="InterPro" id="IPR014729">
    <property type="entry name" value="Rossmann-like_a/b/a_fold"/>
</dbReference>
<dbReference type="Proteomes" id="UP001204615">
    <property type="component" value="Unassembled WGS sequence"/>
</dbReference>
<keyword evidence="3" id="KW-1185">Reference proteome</keyword>
<accession>A0ABT1FC36</accession>
<dbReference type="SUPFAM" id="SSF52402">
    <property type="entry name" value="Adenine nucleotide alpha hydrolases-like"/>
    <property type="match status" value="1"/>
</dbReference>
<reference evidence="2 3" key="1">
    <citation type="submission" date="2022-06" db="EMBL/GenBank/DDBJ databases">
        <title>Dyella sp. Sa strain:Sa Genome sequencing.</title>
        <authorList>
            <person name="Park S."/>
        </authorList>
    </citation>
    <scope>NUCLEOTIDE SEQUENCE [LARGE SCALE GENOMIC DNA]</scope>
    <source>
        <strain evidence="2 3">Sa</strain>
    </source>
</reference>